<keyword evidence="3 5" id="KW-0687">Ribonucleoprotein</keyword>
<evidence type="ECO:0000256" key="5">
    <source>
        <dbReference type="HAMAP-Rule" id="MF_00514"/>
    </source>
</evidence>
<dbReference type="InterPro" id="IPR001706">
    <property type="entry name" value="Ribosomal_bL35"/>
</dbReference>
<dbReference type="InterPro" id="IPR021137">
    <property type="entry name" value="Ribosomal_bL35-like"/>
</dbReference>
<reference evidence="8 9" key="1">
    <citation type="journal article" date="2008" name="Genome Biol.">
        <title>The complete genome, comparative and functional analysis of Stenotrophomonas maltophilia reveals an organism heavily shielded by drug resistance determinants.</title>
        <authorList>
            <person name="Crossman L.C."/>
            <person name="Gould V.C."/>
            <person name="Dow J.M."/>
            <person name="Vernikos G.S."/>
            <person name="Okazaki A."/>
            <person name="Sebaihia M."/>
            <person name="Saunders D."/>
            <person name="Arrowsmith C."/>
            <person name="Carver T."/>
            <person name="Peters N."/>
            <person name="Adlem E."/>
            <person name="Kerhornou A."/>
            <person name="Lord A."/>
            <person name="Murphy L."/>
            <person name="Seeger K."/>
            <person name="Squares R."/>
            <person name="Rutter S."/>
            <person name="Quail M.A."/>
            <person name="Rajandream M.A."/>
            <person name="Harris D."/>
            <person name="Churcher C."/>
            <person name="Bentley S.D."/>
            <person name="Parkhill J."/>
            <person name="Thomson N.R."/>
            <person name="Avison M.B."/>
        </authorList>
    </citation>
    <scope>NUCLEOTIDE SEQUENCE [LARGE SCALE GENOMIC DNA]</scope>
    <source>
        <strain evidence="8 9">K279a</strain>
    </source>
</reference>
<keyword evidence="9" id="KW-1185">Reference proteome</keyword>
<dbReference type="GO" id="GO:0003735">
    <property type="term" value="F:structural constituent of ribosome"/>
    <property type="evidence" value="ECO:0007669"/>
    <property type="project" value="InterPro"/>
</dbReference>
<dbReference type="HAMAP" id="MF_00514">
    <property type="entry name" value="Ribosomal_bL35"/>
    <property type="match status" value="1"/>
</dbReference>
<dbReference type="HOGENOM" id="CLU_2235084_0_0_6"/>
<dbReference type="KEGG" id="sml:Smlt3376"/>
<dbReference type="EMBL" id="AM743169">
    <property type="protein sequence ID" value="CAQ46804.1"/>
    <property type="molecule type" value="Genomic_DNA"/>
</dbReference>
<dbReference type="GO" id="GO:0022625">
    <property type="term" value="C:cytosolic large ribosomal subunit"/>
    <property type="evidence" value="ECO:0007669"/>
    <property type="project" value="TreeGrafter"/>
</dbReference>
<dbReference type="SUPFAM" id="SSF143034">
    <property type="entry name" value="L35p-like"/>
    <property type="match status" value="1"/>
</dbReference>
<name>B2FN77_STRMK</name>
<accession>B2FN77</accession>
<protein>
    <recommendedName>
        <fullName evidence="4 5">Large ribosomal subunit protein bL35</fullName>
    </recommendedName>
</protein>
<evidence type="ECO:0000256" key="7">
    <source>
        <dbReference type="SAM" id="MobiDB-lite"/>
    </source>
</evidence>
<dbReference type="PANTHER" id="PTHR33343:SF1">
    <property type="entry name" value="LARGE RIBOSOMAL SUBUNIT PROTEIN BL35M"/>
    <property type="match status" value="1"/>
</dbReference>
<comment type="similarity">
    <text evidence="1 5 6">Belongs to the bacterial ribosomal protein bL35 family.</text>
</comment>
<evidence type="ECO:0000256" key="4">
    <source>
        <dbReference type="ARBA" id="ARBA00071664"/>
    </source>
</evidence>
<dbReference type="InterPro" id="IPR018265">
    <property type="entry name" value="Ribosomal_bL35_CS"/>
</dbReference>
<dbReference type="Gene3D" id="4.10.410.60">
    <property type="match status" value="1"/>
</dbReference>
<proteinExistence type="inferred from homology"/>
<dbReference type="PRINTS" id="PR00064">
    <property type="entry name" value="RIBOSOMALL35"/>
</dbReference>
<evidence type="ECO:0000313" key="9">
    <source>
        <dbReference type="Proteomes" id="UP000008840"/>
    </source>
</evidence>
<evidence type="ECO:0000256" key="2">
    <source>
        <dbReference type="ARBA" id="ARBA00022980"/>
    </source>
</evidence>
<sequence length="105" mass="11875">MPGSTHPGRVVRRSWQDGKSGPGRRQISQKPGSYPIKDIAMPKIKTNRAAAKRFRKTASGKYKCGHANRSHILTKKATKRKRNLRQTGHVRAEDAGRLDRMLPYL</sequence>
<dbReference type="AlphaFoldDB" id="B2FN77"/>
<evidence type="ECO:0000256" key="6">
    <source>
        <dbReference type="RuleBase" id="RU000568"/>
    </source>
</evidence>
<dbReference type="PANTHER" id="PTHR33343">
    <property type="entry name" value="54S RIBOSOMAL PROTEIN BL35M"/>
    <property type="match status" value="1"/>
</dbReference>
<organism evidence="8 9">
    <name type="scientific">Stenotrophomonas maltophilia (strain K279a)</name>
    <dbReference type="NCBI Taxonomy" id="522373"/>
    <lineage>
        <taxon>Bacteria</taxon>
        <taxon>Pseudomonadati</taxon>
        <taxon>Pseudomonadota</taxon>
        <taxon>Gammaproteobacteria</taxon>
        <taxon>Lysobacterales</taxon>
        <taxon>Lysobacteraceae</taxon>
        <taxon>Stenotrophomonas</taxon>
        <taxon>Stenotrophomonas maltophilia group</taxon>
    </lineage>
</organism>
<feature type="region of interest" description="Disordered" evidence="7">
    <location>
        <begin position="1"/>
        <end position="36"/>
    </location>
</feature>
<evidence type="ECO:0000256" key="1">
    <source>
        <dbReference type="ARBA" id="ARBA00006598"/>
    </source>
</evidence>
<dbReference type="FunFam" id="4.10.410.60:FF:000001">
    <property type="entry name" value="50S ribosomal protein L35"/>
    <property type="match status" value="1"/>
</dbReference>
<dbReference type="Proteomes" id="UP000008840">
    <property type="component" value="Chromosome"/>
</dbReference>
<dbReference type="eggNOG" id="COG0291">
    <property type="taxonomic scope" value="Bacteria"/>
</dbReference>
<dbReference type="PROSITE" id="PS00936">
    <property type="entry name" value="RIBOSOMAL_L35"/>
    <property type="match status" value="1"/>
</dbReference>
<dbReference type="EnsemblBacteria" id="CAQ46804">
    <property type="protein sequence ID" value="CAQ46804"/>
    <property type="gene ID" value="Smlt3376"/>
</dbReference>
<keyword evidence="2 5" id="KW-0689">Ribosomal protein</keyword>
<dbReference type="GO" id="GO:0006412">
    <property type="term" value="P:translation"/>
    <property type="evidence" value="ECO:0007669"/>
    <property type="project" value="UniProtKB-UniRule"/>
</dbReference>
<evidence type="ECO:0000256" key="3">
    <source>
        <dbReference type="ARBA" id="ARBA00023274"/>
    </source>
</evidence>
<dbReference type="NCBIfam" id="TIGR00001">
    <property type="entry name" value="rpmI_bact"/>
    <property type="match status" value="1"/>
</dbReference>
<gene>
    <name evidence="8" type="primary">RL35</name>
    <name evidence="5" type="synonym">rpmI</name>
    <name evidence="8" type="ordered locus">Smlt3376</name>
</gene>
<dbReference type="InterPro" id="IPR037229">
    <property type="entry name" value="Ribosomal_bL35_sf"/>
</dbReference>
<evidence type="ECO:0000313" key="8">
    <source>
        <dbReference type="EMBL" id="CAQ46804.1"/>
    </source>
</evidence>
<dbReference type="Pfam" id="PF01632">
    <property type="entry name" value="Ribosomal_L35p"/>
    <property type="match status" value="1"/>
</dbReference>